<dbReference type="GO" id="GO:0016787">
    <property type="term" value="F:hydrolase activity"/>
    <property type="evidence" value="ECO:0007669"/>
    <property type="project" value="UniProtKB-KW"/>
</dbReference>
<dbReference type="InterPro" id="IPR000150">
    <property type="entry name" value="Cof"/>
</dbReference>
<keyword evidence="1" id="KW-0378">Hydrolase</keyword>
<reference evidence="2" key="1">
    <citation type="journal article" date="2019" name="Int. J. Syst. Evol. Microbiol.">
        <title>The Global Catalogue of Microorganisms (GCM) 10K type strain sequencing project: providing services to taxonomists for standard genome sequencing and annotation.</title>
        <authorList>
            <consortium name="The Broad Institute Genomics Platform"/>
            <consortium name="The Broad Institute Genome Sequencing Center for Infectious Disease"/>
            <person name="Wu L."/>
            <person name="Ma J."/>
        </authorList>
    </citation>
    <scope>NUCLEOTIDE SEQUENCE [LARGE SCALE GENOMIC DNA]</scope>
    <source>
        <strain evidence="2">TISTR 2466</strain>
    </source>
</reference>
<dbReference type="RefSeq" id="WP_253062026.1">
    <property type="nucleotide sequence ID" value="NZ_JAMXWM010000011.1"/>
</dbReference>
<dbReference type="InterPro" id="IPR036412">
    <property type="entry name" value="HAD-like_sf"/>
</dbReference>
<protein>
    <submittedName>
        <fullName evidence="1">Cof-type HAD-IIB family hydrolase</fullName>
    </submittedName>
</protein>
<dbReference type="PANTHER" id="PTHR10000:SF25">
    <property type="entry name" value="PHOSPHATASE YKRA-RELATED"/>
    <property type="match status" value="1"/>
</dbReference>
<dbReference type="InterPro" id="IPR023214">
    <property type="entry name" value="HAD_sf"/>
</dbReference>
<sequence length="262" mass="29228">MTKPKIVFFDIDDTLYDQNKLVPDSTAEAIKKLQEQGVITAIATGRSPFMFRALRSQLDIHSFVSINGSYVVHNDKPVYTNPLAADTLGTLVSQTREIGWSLAFVTDKSLKMDGEPDDKARASIESLKLPVSFPESDPHFFENHEVYQGLLFYSDHDEAGFLRNEPFNRFRYVRWHKYGVDVIPRYGSKAEGIKQLLKQLNLTPDEACAFGDGNNDIEMLSYVGTGIAMGNAVDEAKKSADLVTTSVHQDGIYNGLKQVGLL</sequence>
<dbReference type="NCBIfam" id="TIGR00099">
    <property type="entry name" value="Cof-subfamily"/>
    <property type="match status" value="1"/>
</dbReference>
<dbReference type="Proteomes" id="UP001597399">
    <property type="component" value="Unassembled WGS sequence"/>
</dbReference>
<dbReference type="SUPFAM" id="SSF56784">
    <property type="entry name" value="HAD-like"/>
    <property type="match status" value="1"/>
</dbReference>
<dbReference type="InterPro" id="IPR006379">
    <property type="entry name" value="HAD-SF_hydro_IIB"/>
</dbReference>
<proteinExistence type="predicted"/>
<dbReference type="SFLD" id="SFLDS00003">
    <property type="entry name" value="Haloacid_Dehalogenase"/>
    <property type="match status" value="1"/>
</dbReference>
<evidence type="ECO:0000313" key="2">
    <source>
        <dbReference type="Proteomes" id="UP001597399"/>
    </source>
</evidence>
<dbReference type="Gene3D" id="3.40.50.1000">
    <property type="entry name" value="HAD superfamily/HAD-like"/>
    <property type="match status" value="1"/>
</dbReference>
<accession>A0ABW5S4R6</accession>
<keyword evidence="2" id="KW-1185">Reference proteome</keyword>
<name>A0ABW5S4R6_9BACL</name>
<dbReference type="EMBL" id="JBHUMQ010000031">
    <property type="protein sequence ID" value="MFD2694780.1"/>
    <property type="molecule type" value="Genomic_DNA"/>
</dbReference>
<dbReference type="SFLD" id="SFLDG01140">
    <property type="entry name" value="C2.B:_Phosphomannomutase_and_P"/>
    <property type="match status" value="1"/>
</dbReference>
<dbReference type="NCBIfam" id="TIGR01484">
    <property type="entry name" value="HAD-SF-IIB"/>
    <property type="match status" value="1"/>
</dbReference>
<organism evidence="1 2">
    <name type="scientific">Sporolactobacillus shoreicorticis</name>
    <dbReference type="NCBI Taxonomy" id="1923877"/>
    <lineage>
        <taxon>Bacteria</taxon>
        <taxon>Bacillati</taxon>
        <taxon>Bacillota</taxon>
        <taxon>Bacilli</taxon>
        <taxon>Bacillales</taxon>
        <taxon>Sporolactobacillaceae</taxon>
        <taxon>Sporolactobacillus</taxon>
    </lineage>
</organism>
<dbReference type="Gene3D" id="3.30.1240.10">
    <property type="match status" value="1"/>
</dbReference>
<evidence type="ECO:0000313" key="1">
    <source>
        <dbReference type="EMBL" id="MFD2694780.1"/>
    </source>
</evidence>
<dbReference type="PROSITE" id="PS01229">
    <property type="entry name" value="COF_2"/>
    <property type="match status" value="1"/>
</dbReference>
<gene>
    <name evidence="1" type="ORF">ACFSUE_14275</name>
</gene>
<dbReference type="PANTHER" id="PTHR10000">
    <property type="entry name" value="PHOSPHOSERINE PHOSPHATASE"/>
    <property type="match status" value="1"/>
</dbReference>
<dbReference type="Pfam" id="PF08282">
    <property type="entry name" value="Hydrolase_3"/>
    <property type="match status" value="1"/>
</dbReference>
<comment type="caution">
    <text evidence="1">The sequence shown here is derived from an EMBL/GenBank/DDBJ whole genome shotgun (WGS) entry which is preliminary data.</text>
</comment>